<dbReference type="AlphaFoldDB" id="A0A0G4HQ23"/>
<dbReference type="VEuPathDB" id="CryptoDB:Cvel_30029"/>
<evidence type="ECO:0000313" key="4">
    <source>
        <dbReference type="EMBL" id="CEM46344.1"/>
    </source>
</evidence>
<dbReference type="InterPro" id="IPR011032">
    <property type="entry name" value="GroES-like_sf"/>
</dbReference>
<dbReference type="InterPro" id="IPR036291">
    <property type="entry name" value="NAD(P)-bd_dom_sf"/>
</dbReference>
<evidence type="ECO:0000256" key="1">
    <source>
        <dbReference type="ARBA" id="ARBA00023002"/>
    </source>
</evidence>
<dbReference type="PhylomeDB" id="A0A0G4HQ23"/>
<dbReference type="PROSITE" id="PS01162">
    <property type="entry name" value="QOR_ZETA_CRYSTAL"/>
    <property type="match status" value="1"/>
</dbReference>
<dbReference type="Pfam" id="PF08240">
    <property type="entry name" value="ADH_N"/>
    <property type="match status" value="1"/>
</dbReference>
<sequence>MSPFCTTIVRSLKRIVPSLVFCGAFFLLQRQLQPSLAFSLRDSSQEPQKKTNMQAAVYKRTEPEHVSLVSKPIPENPKKGQLVCKVVCAGVNPVDAKGKIGDKLGESLQGFARRMIENVQVGFDFAGVVTQISSDCKDFAIGDEVFGTMPPTQGSFCEYVCAPEHQVAKKPANLSWQEAAAFPLVGLTSLQSLKIDNGLKSGQRLLVIGGSGGVGHMALQVGKALGAHVTTVCSGSNAEWVKSLGADEVVDYKEGNDAMMKHLRELASVSGPFDLCLDTVHSISSQDTSAGYEGLLRGCQLESGKPLLDGTYVTIGGPTSDWMRAGVKQLFGWNWFPKERQLFWIRFPHSQAALGELGVMADEGKVKPVVSHEFPFTEDGVRESFRQLMGRRTKGKIVLRMSEDPQGSREAGKEGEERGGEPKPAVTSAS</sequence>
<dbReference type="CDD" id="cd08267">
    <property type="entry name" value="MDR1"/>
    <property type="match status" value="1"/>
</dbReference>
<gene>
    <name evidence="4" type="ORF">Cvel_30029</name>
</gene>
<dbReference type="SUPFAM" id="SSF50129">
    <property type="entry name" value="GroES-like"/>
    <property type="match status" value="1"/>
</dbReference>
<evidence type="ECO:0000256" key="2">
    <source>
        <dbReference type="SAM" id="MobiDB-lite"/>
    </source>
</evidence>
<dbReference type="Gene3D" id="3.90.180.10">
    <property type="entry name" value="Medium-chain alcohol dehydrogenases, catalytic domain"/>
    <property type="match status" value="1"/>
</dbReference>
<dbReference type="GO" id="GO:0005739">
    <property type="term" value="C:mitochondrion"/>
    <property type="evidence" value="ECO:0007669"/>
    <property type="project" value="TreeGrafter"/>
</dbReference>
<dbReference type="InterPro" id="IPR050700">
    <property type="entry name" value="YIM1/Zinc_Alcohol_DH_Fams"/>
</dbReference>
<feature type="domain" description="Enoyl reductase (ER)" evidence="3">
    <location>
        <begin position="61"/>
        <end position="399"/>
    </location>
</feature>
<keyword evidence="1" id="KW-0560">Oxidoreductase</keyword>
<name>A0A0G4HQ23_9ALVE</name>
<protein>
    <recommendedName>
        <fullName evidence="3">Enoyl reductase (ER) domain-containing protein</fullName>
    </recommendedName>
</protein>
<feature type="region of interest" description="Disordered" evidence="2">
    <location>
        <begin position="396"/>
        <end position="430"/>
    </location>
</feature>
<dbReference type="PANTHER" id="PTHR11695">
    <property type="entry name" value="ALCOHOL DEHYDROGENASE RELATED"/>
    <property type="match status" value="1"/>
</dbReference>
<dbReference type="SMART" id="SM00829">
    <property type="entry name" value="PKS_ER"/>
    <property type="match status" value="1"/>
</dbReference>
<accession>A0A0G4HQ23</accession>
<dbReference type="EMBL" id="CDMZ01003432">
    <property type="protein sequence ID" value="CEM46344.1"/>
    <property type="molecule type" value="Genomic_DNA"/>
</dbReference>
<evidence type="ECO:0000259" key="3">
    <source>
        <dbReference type="SMART" id="SM00829"/>
    </source>
</evidence>
<proteinExistence type="predicted"/>
<dbReference type="GO" id="GO:0008270">
    <property type="term" value="F:zinc ion binding"/>
    <property type="evidence" value="ECO:0007669"/>
    <property type="project" value="InterPro"/>
</dbReference>
<dbReference type="PANTHER" id="PTHR11695:SF294">
    <property type="entry name" value="RETICULON-4-INTERACTING PROTEIN 1, MITOCHONDRIAL"/>
    <property type="match status" value="1"/>
</dbReference>
<dbReference type="Gene3D" id="3.40.50.720">
    <property type="entry name" value="NAD(P)-binding Rossmann-like Domain"/>
    <property type="match status" value="1"/>
</dbReference>
<dbReference type="GO" id="GO:0016491">
    <property type="term" value="F:oxidoreductase activity"/>
    <property type="evidence" value="ECO:0007669"/>
    <property type="project" value="UniProtKB-KW"/>
</dbReference>
<dbReference type="SUPFAM" id="SSF51735">
    <property type="entry name" value="NAD(P)-binding Rossmann-fold domains"/>
    <property type="match status" value="1"/>
</dbReference>
<reference evidence="4" key="1">
    <citation type="submission" date="2014-11" db="EMBL/GenBank/DDBJ databases">
        <authorList>
            <person name="Otto D Thomas"/>
            <person name="Naeem Raeece"/>
        </authorList>
    </citation>
    <scope>NUCLEOTIDE SEQUENCE</scope>
</reference>
<dbReference type="InterPro" id="IPR013154">
    <property type="entry name" value="ADH-like_N"/>
</dbReference>
<dbReference type="InterPro" id="IPR002364">
    <property type="entry name" value="Quin_OxRdtase/zeta-crystal_CS"/>
</dbReference>
<dbReference type="InterPro" id="IPR020843">
    <property type="entry name" value="ER"/>
</dbReference>
<dbReference type="Pfam" id="PF13602">
    <property type="entry name" value="ADH_zinc_N_2"/>
    <property type="match status" value="1"/>
</dbReference>
<feature type="compositionally biased region" description="Basic and acidic residues" evidence="2">
    <location>
        <begin position="401"/>
        <end position="421"/>
    </location>
</feature>
<organism evidence="4">
    <name type="scientific">Chromera velia CCMP2878</name>
    <dbReference type="NCBI Taxonomy" id="1169474"/>
    <lineage>
        <taxon>Eukaryota</taxon>
        <taxon>Sar</taxon>
        <taxon>Alveolata</taxon>
        <taxon>Colpodellida</taxon>
        <taxon>Chromeraceae</taxon>
        <taxon>Chromera</taxon>
    </lineage>
</organism>